<dbReference type="EMBL" id="CP018092">
    <property type="protein sequence ID" value="ATS19162.1"/>
    <property type="molecule type" value="Genomic_DNA"/>
</dbReference>
<evidence type="ECO:0000256" key="3">
    <source>
        <dbReference type="ARBA" id="ARBA00021907"/>
    </source>
</evidence>
<dbReference type="PANTHER" id="PTHR47755">
    <property type="entry name" value="CELL DIVISION PROTEIN FTSX"/>
    <property type="match status" value="1"/>
</dbReference>
<dbReference type="InterPro" id="IPR004513">
    <property type="entry name" value="FtsX"/>
</dbReference>
<accession>A0A2D2Q3T2</accession>
<name>A0A2D2Q3T2_PARLV</name>
<evidence type="ECO:0000256" key="6">
    <source>
        <dbReference type="ARBA" id="ARBA00022692"/>
    </source>
</evidence>
<reference evidence="14 15" key="1">
    <citation type="submission" date="2016-11" db="EMBL/GenBank/DDBJ databases">
        <title>Complete genome sequence of thermophilic cyanobacteria strain Synechococcus sp. PCC6715.</title>
        <authorList>
            <person name="Tang J."/>
            <person name="Daroch M."/>
            <person name="Liang Y."/>
            <person name="Jiang D."/>
            <person name="Shah M."/>
        </authorList>
    </citation>
    <scope>NUCLEOTIDE SEQUENCE [LARGE SCALE GENOMIC DNA]</scope>
    <source>
        <strain evidence="14 15">PCC 6715</strain>
    </source>
</reference>
<feature type="transmembrane region" description="Helical" evidence="11">
    <location>
        <begin position="9"/>
        <end position="30"/>
    </location>
</feature>
<dbReference type="GO" id="GO:0051301">
    <property type="term" value="P:cell division"/>
    <property type="evidence" value="ECO:0007669"/>
    <property type="project" value="UniProtKB-KW"/>
</dbReference>
<feature type="transmembrane region" description="Helical" evidence="11">
    <location>
        <begin position="205"/>
        <end position="227"/>
    </location>
</feature>
<dbReference type="Pfam" id="PF02687">
    <property type="entry name" value="FtsX"/>
    <property type="match status" value="1"/>
</dbReference>
<evidence type="ECO:0000259" key="13">
    <source>
        <dbReference type="Pfam" id="PF18075"/>
    </source>
</evidence>
<evidence type="ECO:0000256" key="2">
    <source>
        <dbReference type="ARBA" id="ARBA00007379"/>
    </source>
</evidence>
<comment type="subcellular location">
    <subcellularLocation>
        <location evidence="1">Cell membrane</location>
        <topology evidence="1">Multi-pass membrane protein</topology>
    </subcellularLocation>
</comment>
<keyword evidence="7 11" id="KW-1133">Transmembrane helix</keyword>
<keyword evidence="5 10" id="KW-0132">Cell division</keyword>
<keyword evidence="4 10" id="KW-1003">Cell membrane</keyword>
<evidence type="ECO:0000256" key="4">
    <source>
        <dbReference type="ARBA" id="ARBA00022475"/>
    </source>
</evidence>
<feature type="transmembrane region" description="Helical" evidence="11">
    <location>
        <begin position="258"/>
        <end position="280"/>
    </location>
</feature>
<evidence type="ECO:0000259" key="12">
    <source>
        <dbReference type="Pfam" id="PF02687"/>
    </source>
</evidence>
<keyword evidence="6 11" id="KW-0812">Transmembrane</keyword>
<evidence type="ECO:0000256" key="9">
    <source>
        <dbReference type="ARBA" id="ARBA00023306"/>
    </source>
</evidence>
<dbReference type="GO" id="GO:0005886">
    <property type="term" value="C:plasma membrane"/>
    <property type="evidence" value="ECO:0007669"/>
    <property type="project" value="UniProtKB-SubCell"/>
</dbReference>
<dbReference type="PANTHER" id="PTHR47755:SF1">
    <property type="entry name" value="CELL DIVISION PROTEIN FTSX"/>
    <property type="match status" value="1"/>
</dbReference>
<sequence length="286" mass="30819">MRRSLWRGGWLNGAAVIAVAVTLFIFGWGWQISHTLGAAVAALGNRLEITAYVAPDLPEAAIARLKQELAALPAVERLTWIGRDRAWAELQADLGLTTQQGDLHLFEQNPLSDEVKIRAKTLDQVASLATQIAQQQGIESVQYLERALSGLQRLQRVIRTATIALVLLLGVTVVALVSTILRLIILVRQPDIEIMILVGATQRWIYTPFFVQATGLGGIGGAVAWLAGASSSQHLQHWLSRQFSGGAIANSVTLEWSWLLGVSLVLAGICLGGLSTLLAIKTAPRG</sequence>
<dbReference type="PIRSF" id="PIRSF003097">
    <property type="entry name" value="FtsX"/>
    <property type="match status" value="1"/>
</dbReference>
<dbReference type="InterPro" id="IPR040690">
    <property type="entry name" value="FtsX_ECD"/>
</dbReference>
<dbReference type="Pfam" id="PF18075">
    <property type="entry name" value="FtsX_ECD"/>
    <property type="match status" value="1"/>
</dbReference>
<feature type="domain" description="FtsX extracellular" evidence="13">
    <location>
        <begin position="47"/>
        <end position="141"/>
    </location>
</feature>
<dbReference type="AlphaFoldDB" id="A0A2D2Q3T2"/>
<protein>
    <recommendedName>
        <fullName evidence="3 10">Cell division protein FtsX</fullName>
    </recommendedName>
</protein>
<keyword evidence="8 10" id="KW-0472">Membrane</keyword>
<evidence type="ECO:0000256" key="10">
    <source>
        <dbReference type="PIRNR" id="PIRNR003097"/>
    </source>
</evidence>
<reference evidence="15" key="2">
    <citation type="journal article" date="2022" name="Front. Microbiol.">
        <title>Comparative Genomic Analysis Revealed Distinct Molecular Components and Organization of CO2-Concentrating Mechanism in Thermophilic Cyanobacteria.</title>
        <authorList>
            <person name="Tang J."/>
            <person name="Zhou H."/>
            <person name="Yao D."/>
            <person name="Riaz S."/>
            <person name="You D."/>
            <person name="Klepacz-Smolka A."/>
            <person name="Daroch M."/>
        </authorList>
    </citation>
    <scope>NUCLEOTIDE SEQUENCE [LARGE SCALE GENOMIC DNA]</scope>
    <source>
        <strain evidence="15">PCC 6715</strain>
    </source>
</reference>
<dbReference type="Proteomes" id="UP000231057">
    <property type="component" value="Chromosome"/>
</dbReference>
<evidence type="ECO:0000256" key="11">
    <source>
        <dbReference type="SAM" id="Phobius"/>
    </source>
</evidence>
<evidence type="ECO:0000256" key="5">
    <source>
        <dbReference type="ARBA" id="ARBA00022618"/>
    </source>
</evidence>
<keyword evidence="9 10" id="KW-0131">Cell cycle</keyword>
<evidence type="ECO:0000256" key="1">
    <source>
        <dbReference type="ARBA" id="ARBA00004651"/>
    </source>
</evidence>
<comment type="similarity">
    <text evidence="2 10">Belongs to the ABC-4 integral membrane protein family. FtsX subfamily.</text>
</comment>
<keyword evidence="15" id="KW-1185">Reference proteome</keyword>
<dbReference type="InterPro" id="IPR003838">
    <property type="entry name" value="ABC3_permease_C"/>
</dbReference>
<dbReference type="KEGG" id="slw:BRW62_10880"/>
<evidence type="ECO:0000313" key="14">
    <source>
        <dbReference type="EMBL" id="ATS19162.1"/>
    </source>
</evidence>
<evidence type="ECO:0000256" key="7">
    <source>
        <dbReference type="ARBA" id="ARBA00022989"/>
    </source>
</evidence>
<proteinExistence type="inferred from homology"/>
<feature type="domain" description="ABC3 transporter permease C-terminal" evidence="12">
    <location>
        <begin position="165"/>
        <end position="281"/>
    </location>
</feature>
<gene>
    <name evidence="14" type="ORF">BRW62_10880</name>
</gene>
<evidence type="ECO:0000256" key="8">
    <source>
        <dbReference type="ARBA" id="ARBA00023136"/>
    </source>
</evidence>
<organism evidence="14 15">
    <name type="scientific">Parathermosynechococcus lividus PCC 6715</name>
    <dbReference type="NCBI Taxonomy" id="1917166"/>
    <lineage>
        <taxon>Bacteria</taxon>
        <taxon>Bacillati</taxon>
        <taxon>Cyanobacteriota</taxon>
        <taxon>Cyanophyceae</taxon>
        <taxon>Acaryochloridales</taxon>
        <taxon>Thermosynechococcaceae</taxon>
        <taxon>Parathermosynechococcus</taxon>
    </lineage>
</organism>
<dbReference type="Gene3D" id="3.30.70.3040">
    <property type="match status" value="1"/>
</dbReference>
<feature type="transmembrane region" description="Helical" evidence="11">
    <location>
        <begin position="163"/>
        <end position="185"/>
    </location>
</feature>
<evidence type="ECO:0000313" key="15">
    <source>
        <dbReference type="Proteomes" id="UP000231057"/>
    </source>
</evidence>